<dbReference type="InterPro" id="IPR011146">
    <property type="entry name" value="HIT-like"/>
</dbReference>
<evidence type="ECO:0000256" key="2">
    <source>
        <dbReference type="ARBA" id="ARBA00022741"/>
    </source>
</evidence>
<dbReference type="InterPro" id="IPR019808">
    <property type="entry name" value="Histidine_triad_CS"/>
</dbReference>
<comment type="caution">
    <text evidence="13">The sequence shown here is derived from an EMBL/GenBank/DDBJ whole genome shotgun (WGS) entry which is preliminary data.</text>
</comment>
<comment type="cofactor">
    <cofactor evidence="1">
        <name>Mg(2+)</name>
        <dbReference type="ChEBI" id="CHEBI:18420"/>
    </cofactor>
</comment>
<dbReference type="EMBL" id="VXIS01000336">
    <property type="protein sequence ID" value="KAA8894490.1"/>
    <property type="molecule type" value="Genomic_DNA"/>
</dbReference>
<dbReference type="Proteomes" id="UP000326924">
    <property type="component" value="Unassembled WGS sequence"/>
</dbReference>
<reference evidence="13 14" key="1">
    <citation type="submission" date="2019-09" db="EMBL/GenBank/DDBJ databases">
        <title>Draft genome of the ectomycorrhizal ascomycete Sphaerosporella brunnea.</title>
        <authorList>
            <consortium name="DOE Joint Genome Institute"/>
            <person name="Benucci G.M."/>
            <person name="Marozzi G."/>
            <person name="Antonielli L."/>
            <person name="Sanchez S."/>
            <person name="Marco P."/>
            <person name="Wang X."/>
            <person name="Falini L.B."/>
            <person name="Barry K."/>
            <person name="Haridas S."/>
            <person name="Lipzen A."/>
            <person name="Labutti K."/>
            <person name="Grigoriev I.V."/>
            <person name="Murat C."/>
            <person name="Martin F."/>
            <person name="Albertini E."/>
            <person name="Donnini D."/>
            <person name="Bonito G."/>
        </authorList>
    </citation>
    <scope>NUCLEOTIDE SEQUENCE [LARGE SCALE GENOMIC DNA]</scope>
    <source>
        <strain evidence="13 14">Sb_GMNB300</strain>
    </source>
</reference>
<gene>
    <name evidence="13" type="ORF">FN846DRAFT_786286</name>
</gene>
<dbReference type="PROSITE" id="PS00892">
    <property type="entry name" value="HIT_1"/>
    <property type="match status" value="1"/>
</dbReference>
<dbReference type="InterPro" id="IPR036265">
    <property type="entry name" value="HIT-like_sf"/>
</dbReference>
<evidence type="ECO:0000256" key="5">
    <source>
        <dbReference type="ARBA" id="ARBA00025764"/>
    </source>
</evidence>
<keyword evidence="14" id="KW-1185">Reference proteome</keyword>
<dbReference type="CDD" id="cd01277">
    <property type="entry name" value="HINT_subgroup"/>
    <property type="match status" value="1"/>
</dbReference>
<protein>
    <recommendedName>
        <fullName evidence="7">Adenosine 5'-monophosphoramidase HNT1</fullName>
    </recommendedName>
    <alternativeName>
        <fullName evidence="8">Histidine triad nucleotide-binding protein HNT1</fullName>
    </alternativeName>
</protein>
<feature type="domain" description="HIT" evidence="12">
    <location>
        <begin position="7"/>
        <end position="110"/>
    </location>
</feature>
<dbReference type="InterPro" id="IPR039384">
    <property type="entry name" value="HINT"/>
</dbReference>
<feature type="active site" description="Tele-AMP-histidine intermediate" evidence="9">
    <location>
        <position position="97"/>
    </location>
</feature>
<accession>A0A5J5EGI3</accession>
<dbReference type="InParanoid" id="A0A5J5EGI3"/>
<dbReference type="FunFam" id="3.30.428.10:FF:000013">
    <property type="entry name" value="Hit family protein 1"/>
    <property type="match status" value="1"/>
</dbReference>
<evidence type="ECO:0000259" key="12">
    <source>
        <dbReference type="PROSITE" id="PS51084"/>
    </source>
</evidence>
<dbReference type="FunCoup" id="A0A5J5EGI3">
    <property type="interactions" value="634"/>
</dbReference>
<evidence type="ECO:0000256" key="7">
    <source>
        <dbReference type="ARBA" id="ARBA00074222"/>
    </source>
</evidence>
<organism evidence="13 14">
    <name type="scientific">Sphaerosporella brunnea</name>
    <dbReference type="NCBI Taxonomy" id="1250544"/>
    <lineage>
        <taxon>Eukaryota</taxon>
        <taxon>Fungi</taxon>
        <taxon>Dikarya</taxon>
        <taxon>Ascomycota</taxon>
        <taxon>Pezizomycotina</taxon>
        <taxon>Pezizomycetes</taxon>
        <taxon>Pezizales</taxon>
        <taxon>Pyronemataceae</taxon>
        <taxon>Sphaerosporella</taxon>
    </lineage>
</organism>
<evidence type="ECO:0000256" key="9">
    <source>
        <dbReference type="PIRSR" id="PIRSR601310-1"/>
    </source>
</evidence>
<dbReference type="GO" id="GO:0000166">
    <property type="term" value="F:nucleotide binding"/>
    <property type="evidence" value="ECO:0007669"/>
    <property type="project" value="UniProtKB-KW"/>
</dbReference>
<dbReference type="SUPFAM" id="SSF54197">
    <property type="entry name" value="HIT-like"/>
    <property type="match status" value="1"/>
</dbReference>
<dbReference type="GO" id="GO:0016787">
    <property type="term" value="F:hydrolase activity"/>
    <property type="evidence" value="ECO:0007669"/>
    <property type="project" value="UniProtKB-KW"/>
</dbReference>
<evidence type="ECO:0000256" key="8">
    <source>
        <dbReference type="ARBA" id="ARBA00076050"/>
    </source>
</evidence>
<comment type="similarity">
    <text evidence="5">Belongs to the HINT family.</text>
</comment>
<keyword evidence="4" id="KW-0460">Magnesium</keyword>
<comment type="catalytic activity">
    <reaction evidence="6">
        <text>adenosine 5'-phosphoramidate + H2O = NH4(+) + AMP</text>
        <dbReference type="Rhea" id="RHEA:67916"/>
        <dbReference type="ChEBI" id="CHEBI:15377"/>
        <dbReference type="ChEBI" id="CHEBI:28938"/>
        <dbReference type="ChEBI" id="CHEBI:57890"/>
        <dbReference type="ChEBI" id="CHEBI:456215"/>
    </reaction>
    <physiologicalReaction direction="left-to-right" evidence="6">
        <dbReference type="Rhea" id="RHEA:67917"/>
    </physiologicalReaction>
</comment>
<dbReference type="AlphaFoldDB" id="A0A5J5EGI3"/>
<keyword evidence="2" id="KW-0547">Nucleotide-binding</keyword>
<dbReference type="GO" id="GO:0009117">
    <property type="term" value="P:nucleotide metabolic process"/>
    <property type="evidence" value="ECO:0007669"/>
    <property type="project" value="TreeGrafter"/>
</dbReference>
<evidence type="ECO:0000256" key="4">
    <source>
        <dbReference type="ARBA" id="ARBA00022842"/>
    </source>
</evidence>
<evidence type="ECO:0000256" key="3">
    <source>
        <dbReference type="ARBA" id="ARBA00022801"/>
    </source>
</evidence>
<dbReference type="Pfam" id="PF01230">
    <property type="entry name" value="HIT"/>
    <property type="match status" value="1"/>
</dbReference>
<evidence type="ECO:0000256" key="6">
    <source>
        <dbReference type="ARBA" id="ARBA00052319"/>
    </source>
</evidence>
<dbReference type="Gene3D" id="3.30.428.10">
    <property type="entry name" value="HIT-like"/>
    <property type="match status" value="1"/>
</dbReference>
<sequence length="135" mass="14821">MSSAACIFCKIIKGEIPCFKLAETPKVLAFLDIQPLSRGHAMVIPKTHGAKLHDIPDDELAELLPVAKKLALAVGAKDYNILQNNGRLAHQEVDHVHVHMIPKPNKEAGLIIGWPAKAAEMDQLKALHEELKTKL</sequence>
<name>A0A5J5EGI3_9PEZI</name>
<evidence type="ECO:0000256" key="11">
    <source>
        <dbReference type="PROSITE-ProRule" id="PRU00464"/>
    </source>
</evidence>
<dbReference type="PANTHER" id="PTHR46648">
    <property type="entry name" value="HIT FAMILY PROTEIN 1"/>
    <property type="match status" value="1"/>
</dbReference>
<keyword evidence="3" id="KW-0378">Hydrolase</keyword>
<evidence type="ECO:0000256" key="10">
    <source>
        <dbReference type="PIRSR" id="PIRSR601310-3"/>
    </source>
</evidence>
<proteinExistence type="inferred from homology"/>
<dbReference type="PANTHER" id="PTHR46648:SF1">
    <property type="entry name" value="ADENOSINE 5'-MONOPHOSPHORAMIDASE HNT1"/>
    <property type="match status" value="1"/>
</dbReference>
<dbReference type="OrthoDB" id="672793at2759"/>
<feature type="short sequence motif" description="Histidine triad motif" evidence="10 11">
    <location>
        <begin position="95"/>
        <end position="99"/>
    </location>
</feature>
<evidence type="ECO:0000256" key="1">
    <source>
        <dbReference type="ARBA" id="ARBA00001946"/>
    </source>
</evidence>
<evidence type="ECO:0000313" key="14">
    <source>
        <dbReference type="Proteomes" id="UP000326924"/>
    </source>
</evidence>
<dbReference type="PRINTS" id="PR00332">
    <property type="entry name" value="HISTRIAD"/>
</dbReference>
<dbReference type="PROSITE" id="PS51084">
    <property type="entry name" value="HIT_2"/>
    <property type="match status" value="1"/>
</dbReference>
<dbReference type="InterPro" id="IPR001310">
    <property type="entry name" value="Histidine_triad_HIT"/>
</dbReference>
<evidence type="ECO:0000313" key="13">
    <source>
        <dbReference type="EMBL" id="KAA8894490.1"/>
    </source>
</evidence>